<sequence length="150" mass="16437">MPHPAPLAAAVTALSGLPVSFALSRFGPAAIHVVGKPASPCAHLSLYVHENDLPALAQELPGHLAAPPVWTAWLDCHAPHPLEWVWGYQQARRLCLPRHGVFQARAQLEPELHCQHIDLDILRARLHGMLSYLLHIPRADRPVPTLNAAD</sequence>
<protein>
    <submittedName>
        <fullName evidence="1">Uncharacterized protein</fullName>
    </submittedName>
</protein>
<dbReference type="EMBL" id="BAABRV010000005">
    <property type="protein sequence ID" value="GAA5533854.1"/>
    <property type="molecule type" value="Genomic_DNA"/>
</dbReference>
<evidence type="ECO:0000313" key="2">
    <source>
        <dbReference type="Proteomes" id="UP001404956"/>
    </source>
</evidence>
<comment type="caution">
    <text evidence="1">The sequence shown here is derived from an EMBL/GenBank/DDBJ whole genome shotgun (WGS) entry which is preliminary data.</text>
</comment>
<accession>A0ABP9XES0</accession>
<keyword evidence="2" id="KW-1185">Reference proteome</keyword>
<name>A0ABP9XES0_9DEIO</name>
<organism evidence="1 2">
    <name type="scientific">Deinococcus aluminii</name>
    <dbReference type="NCBI Taxonomy" id="1656885"/>
    <lineage>
        <taxon>Bacteria</taxon>
        <taxon>Thermotogati</taxon>
        <taxon>Deinococcota</taxon>
        <taxon>Deinococci</taxon>
        <taxon>Deinococcales</taxon>
        <taxon>Deinococcaceae</taxon>
        <taxon>Deinococcus</taxon>
    </lineage>
</organism>
<reference evidence="1 2" key="1">
    <citation type="submission" date="2024-02" db="EMBL/GenBank/DDBJ databases">
        <title>Deinococcus aluminii NBRC 112889.</title>
        <authorList>
            <person name="Ichikawa N."/>
            <person name="Katano-Makiyama Y."/>
            <person name="Hidaka K."/>
        </authorList>
    </citation>
    <scope>NUCLEOTIDE SEQUENCE [LARGE SCALE GENOMIC DNA]</scope>
    <source>
        <strain evidence="1 2">NBRC 112889</strain>
    </source>
</reference>
<proteinExistence type="predicted"/>
<gene>
    <name evidence="1" type="ORF">Dalu01_02262</name>
</gene>
<dbReference type="Proteomes" id="UP001404956">
    <property type="component" value="Unassembled WGS sequence"/>
</dbReference>
<dbReference type="RefSeq" id="WP_345454644.1">
    <property type="nucleotide sequence ID" value="NZ_BAABRV010000005.1"/>
</dbReference>
<evidence type="ECO:0000313" key="1">
    <source>
        <dbReference type="EMBL" id="GAA5533854.1"/>
    </source>
</evidence>